<dbReference type="OrthoDB" id="2355659at2759"/>
<feature type="compositionally biased region" description="Polar residues" evidence="1">
    <location>
        <begin position="270"/>
        <end position="279"/>
    </location>
</feature>
<sequence>MSSIDRSTLVATSFFGATFNFVLASHLFGAWRSLPWEPASEWEGSGFSLDRDGARLICGLFSAYFTAASAISMFGLAGIIKRIPPFLRIYRNYLIGDFAFFTLVSCLASSATIDPSSRSNICEHISRQQDFLRDAVDLGLNAENCEQWFERGVMVFMAVLLFVIMIRLHFIFAVSRYYTQLVRSERSMHGAVPSTSSGLQFRRVYILPDQSRGDKELGCVDAPLYAPVPLAQVSSGMAKQLRANAEEVWVSRVQSPPQRVPSHSTDRQVTHSLVHQSPSFGPVHLTDEKL</sequence>
<dbReference type="EMBL" id="KN822033">
    <property type="protein sequence ID" value="KIM63687.1"/>
    <property type="molecule type" value="Genomic_DNA"/>
</dbReference>
<organism evidence="3 4">
    <name type="scientific">Scleroderma citrinum Foug A</name>
    <dbReference type="NCBI Taxonomy" id="1036808"/>
    <lineage>
        <taxon>Eukaryota</taxon>
        <taxon>Fungi</taxon>
        <taxon>Dikarya</taxon>
        <taxon>Basidiomycota</taxon>
        <taxon>Agaricomycotina</taxon>
        <taxon>Agaricomycetes</taxon>
        <taxon>Agaricomycetidae</taxon>
        <taxon>Boletales</taxon>
        <taxon>Sclerodermatineae</taxon>
        <taxon>Sclerodermataceae</taxon>
        <taxon>Scleroderma</taxon>
    </lineage>
</organism>
<feature type="transmembrane region" description="Helical" evidence="2">
    <location>
        <begin position="153"/>
        <end position="178"/>
    </location>
</feature>
<protein>
    <submittedName>
        <fullName evidence="3">Uncharacterized protein</fullName>
    </submittedName>
</protein>
<keyword evidence="4" id="KW-1185">Reference proteome</keyword>
<feature type="compositionally biased region" description="Polar residues" evidence="1">
    <location>
        <begin position="254"/>
        <end position="263"/>
    </location>
</feature>
<accession>A0A0C3AFJ4</accession>
<evidence type="ECO:0000256" key="2">
    <source>
        <dbReference type="SAM" id="Phobius"/>
    </source>
</evidence>
<dbReference type="AlphaFoldDB" id="A0A0C3AFJ4"/>
<feature type="transmembrane region" description="Helical" evidence="2">
    <location>
        <begin position="92"/>
        <end position="113"/>
    </location>
</feature>
<dbReference type="HOGENOM" id="CLU_863437_0_0_1"/>
<keyword evidence="2" id="KW-1133">Transmembrane helix</keyword>
<name>A0A0C3AFJ4_9AGAM</name>
<reference evidence="4" key="2">
    <citation type="submission" date="2015-01" db="EMBL/GenBank/DDBJ databases">
        <title>Evolutionary Origins and Diversification of the Mycorrhizal Mutualists.</title>
        <authorList>
            <consortium name="DOE Joint Genome Institute"/>
            <consortium name="Mycorrhizal Genomics Consortium"/>
            <person name="Kohler A."/>
            <person name="Kuo A."/>
            <person name="Nagy L.G."/>
            <person name="Floudas D."/>
            <person name="Copeland A."/>
            <person name="Barry K.W."/>
            <person name="Cichocki N."/>
            <person name="Veneault-Fourrey C."/>
            <person name="LaButti K."/>
            <person name="Lindquist E.A."/>
            <person name="Lipzen A."/>
            <person name="Lundell T."/>
            <person name="Morin E."/>
            <person name="Murat C."/>
            <person name="Riley R."/>
            <person name="Ohm R."/>
            <person name="Sun H."/>
            <person name="Tunlid A."/>
            <person name="Henrissat B."/>
            <person name="Grigoriev I.V."/>
            <person name="Hibbett D.S."/>
            <person name="Martin F."/>
        </authorList>
    </citation>
    <scope>NUCLEOTIDE SEQUENCE [LARGE SCALE GENOMIC DNA]</scope>
    <source>
        <strain evidence="4">Foug A</strain>
    </source>
</reference>
<feature type="transmembrane region" description="Helical" evidence="2">
    <location>
        <begin position="54"/>
        <end position="80"/>
    </location>
</feature>
<feature type="region of interest" description="Disordered" evidence="1">
    <location>
        <begin position="254"/>
        <end position="290"/>
    </location>
</feature>
<evidence type="ECO:0000313" key="4">
    <source>
        <dbReference type="Proteomes" id="UP000053989"/>
    </source>
</evidence>
<dbReference type="Proteomes" id="UP000053989">
    <property type="component" value="Unassembled WGS sequence"/>
</dbReference>
<keyword evidence="2" id="KW-0812">Transmembrane</keyword>
<keyword evidence="2" id="KW-0472">Membrane</keyword>
<proteinExistence type="predicted"/>
<evidence type="ECO:0000313" key="3">
    <source>
        <dbReference type="EMBL" id="KIM63687.1"/>
    </source>
</evidence>
<dbReference type="InParanoid" id="A0A0C3AFJ4"/>
<evidence type="ECO:0000256" key="1">
    <source>
        <dbReference type="SAM" id="MobiDB-lite"/>
    </source>
</evidence>
<reference evidence="3 4" key="1">
    <citation type="submission" date="2014-04" db="EMBL/GenBank/DDBJ databases">
        <authorList>
            <consortium name="DOE Joint Genome Institute"/>
            <person name="Kuo A."/>
            <person name="Kohler A."/>
            <person name="Nagy L.G."/>
            <person name="Floudas D."/>
            <person name="Copeland A."/>
            <person name="Barry K.W."/>
            <person name="Cichocki N."/>
            <person name="Veneault-Fourrey C."/>
            <person name="LaButti K."/>
            <person name="Lindquist E.A."/>
            <person name="Lipzen A."/>
            <person name="Lundell T."/>
            <person name="Morin E."/>
            <person name="Murat C."/>
            <person name="Sun H."/>
            <person name="Tunlid A."/>
            <person name="Henrissat B."/>
            <person name="Grigoriev I.V."/>
            <person name="Hibbett D.S."/>
            <person name="Martin F."/>
            <person name="Nordberg H.P."/>
            <person name="Cantor M.N."/>
            <person name="Hua S.X."/>
        </authorList>
    </citation>
    <scope>NUCLEOTIDE SEQUENCE [LARGE SCALE GENOMIC DNA]</scope>
    <source>
        <strain evidence="3 4">Foug A</strain>
    </source>
</reference>
<gene>
    <name evidence="3" type="ORF">SCLCIDRAFT_737180</name>
</gene>